<protein>
    <submittedName>
        <fullName evidence="1">Uncharacterized protein</fullName>
    </submittedName>
</protein>
<dbReference type="EMBL" id="BK015355">
    <property type="protein sequence ID" value="DAE02906.1"/>
    <property type="molecule type" value="Genomic_DNA"/>
</dbReference>
<sequence>MGATVGIKVKFRGRTCGYVHQAKGLRSLENKPLTI</sequence>
<accession>A0A8S5P7D8</accession>
<reference evidence="1" key="1">
    <citation type="journal article" date="2021" name="Proc. Natl. Acad. Sci. U.S.A.">
        <title>A Catalog of Tens of Thousands of Viruses from Human Metagenomes Reveals Hidden Associations with Chronic Diseases.</title>
        <authorList>
            <person name="Tisza M.J."/>
            <person name="Buck C.B."/>
        </authorList>
    </citation>
    <scope>NUCLEOTIDE SEQUENCE</scope>
    <source>
        <strain evidence="1">Ct8Hx23</strain>
    </source>
</reference>
<evidence type="ECO:0000313" key="1">
    <source>
        <dbReference type="EMBL" id="DAE02906.1"/>
    </source>
</evidence>
<proteinExistence type="predicted"/>
<name>A0A8S5P7D8_9CAUD</name>
<organism evidence="1">
    <name type="scientific">Siphoviridae sp. ct8Hx23</name>
    <dbReference type="NCBI Taxonomy" id="2825360"/>
    <lineage>
        <taxon>Viruses</taxon>
        <taxon>Duplodnaviria</taxon>
        <taxon>Heunggongvirae</taxon>
        <taxon>Uroviricota</taxon>
        <taxon>Caudoviricetes</taxon>
    </lineage>
</organism>